<evidence type="ECO:0000313" key="3">
    <source>
        <dbReference type="Proteomes" id="UP001358586"/>
    </source>
</evidence>
<protein>
    <recommendedName>
        <fullName evidence="1">Aminotransferase-like plant mobile domain-containing protein</fullName>
    </recommendedName>
</protein>
<organism evidence="2 3">
    <name type="scientific">Gossypium arboreum</name>
    <name type="common">Tree cotton</name>
    <name type="synonym">Gossypium nanking</name>
    <dbReference type="NCBI Taxonomy" id="29729"/>
    <lineage>
        <taxon>Eukaryota</taxon>
        <taxon>Viridiplantae</taxon>
        <taxon>Streptophyta</taxon>
        <taxon>Embryophyta</taxon>
        <taxon>Tracheophyta</taxon>
        <taxon>Spermatophyta</taxon>
        <taxon>Magnoliopsida</taxon>
        <taxon>eudicotyledons</taxon>
        <taxon>Gunneridae</taxon>
        <taxon>Pentapetalae</taxon>
        <taxon>rosids</taxon>
        <taxon>malvids</taxon>
        <taxon>Malvales</taxon>
        <taxon>Malvaceae</taxon>
        <taxon>Malvoideae</taxon>
        <taxon>Gossypium</taxon>
    </lineage>
</organism>
<dbReference type="PANTHER" id="PTHR46033:SF8">
    <property type="entry name" value="PROTEIN MAINTENANCE OF MERISTEMS-LIKE"/>
    <property type="match status" value="1"/>
</dbReference>
<dbReference type="InterPro" id="IPR044824">
    <property type="entry name" value="MAIN-like"/>
</dbReference>
<dbReference type="Proteomes" id="UP001358586">
    <property type="component" value="Chromosome 8"/>
</dbReference>
<accession>A0ABR0P2P0</accession>
<feature type="domain" description="Aminotransferase-like plant mobile" evidence="1">
    <location>
        <begin position="8"/>
        <end position="62"/>
    </location>
</feature>
<name>A0ABR0P2P0_GOSAR</name>
<dbReference type="InterPro" id="IPR019557">
    <property type="entry name" value="AminoTfrase-like_pln_mobile"/>
</dbReference>
<dbReference type="PANTHER" id="PTHR46033">
    <property type="entry name" value="PROTEIN MAIN-LIKE 2"/>
    <property type="match status" value="1"/>
</dbReference>
<sequence>MSYLEASGFELAAMICMLDLKYDLISTLVKRWRPETHTFHLLSKECTITLKDVVLQLELLIDDITVTGVSILFGLGILSYDILGCSPDDGGDKLTTLRFS</sequence>
<evidence type="ECO:0000313" key="2">
    <source>
        <dbReference type="EMBL" id="KAK5812886.1"/>
    </source>
</evidence>
<gene>
    <name evidence="2" type="ORF">PVK06_028330</name>
</gene>
<proteinExistence type="predicted"/>
<keyword evidence="3" id="KW-1185">Reference proteome</keyword>
<reference evidence="2 3" key="1">
    <citation type="submission" date="2023-03" db="EMBL/GenBank/DDBJ databases">
        <title>WGS of Gossypium arboreum.</title>
        <authorList>
            <person name="Yu D."/>
        </authorList>
    </citation>
    <scope>NUCLEOTIDE SEQUENCE [LARGE SCALE GENOMIC DNA]</scope>
    <source>
        <tissue evidence="2">Leaf</tissue>
    </source>
</reference>
<dbReference type="Pfam" id="PF10536">
    <property type="entry name" value="PMD"/>
    <property type="match status" value="1"/>
</dbReference>
<evidence type="ECO:0000259" key="1">
    <source>
        <dbReference type="Pfam" id="PF10536"/>
    </source>
</evidence>
<dbReference type="EMBL" id="JARKNE010000008">
    <property type="protein sequence ID" value="KAK5812886.1"/>
    <property type="molecule type" value="Genomic_DNA"/>
</dbReference>
<comment type="caution">
    <text evidence="2">The sequence shown here is derived from an EMBL/GenBank/DDBJ whole genome shotgun (WGS) entry which is preliminary data.</text>
</comment>